<feature type="region of interest" description="Disordered" evidence="1">
    <location>
        <begin position="37"/>
        <end position="62"/>
    </location>
</feature>
<evidence type="ECO:0000256" key="1">
    <source>
        <dbReference type="SAM" id="MobiDB-lite"/>
    </source>
</evidence>
<dbReference type="AlphaFoldDB" id="A0A0S6UH02"/>
<dbReference type="Proteomes" id="UP000063718">
    <property type="component" value="Unassembled WGS sequence"/>
</dbReference>
<dbReference type="EMBL" id="DF238840">
    <property type="protein sequence ID" value="GAF27288.1"/>
    <property type="molecule type" value="Genomic_DNA"/>
</dbReference>
<name>A0A0S6UH02_NEOTH</name>
<evidence type="ECO:0000313" key="2">
    <source>
        <dbReference type="EMBL" id="GAF27288.1"/>
    </source>
</evidence>
<protein>
    <submittedName>
        <fullName evidence="2">Uncharacterized protein</fullName>
    </submittedName>
</protein>
<reference evidence="2" key="1">
    <citation type="journal article" date="2014" name="Gene">
        <title>Genome-guided analysis of transformation efficiency and carbon dioxide assimilation by Moorella thermoacetica Y72.</title>
        <authorList>
            <person name="Tsukahara K."/>
            <person name="Kita A."/>
            <person name="Nakashimada Y."/>
            <person name="Hoshino T."/>
            <person name="Murakami K."/>
        </authorList>
    </citation>
    <scope>NUCLEOTIDE SEQUENCE [LARGE SCALE GENOMIC DNA]</scope>
    <source>
        <strain evidence="2">Y72</strain>
    </source>
</reference>
<organism evidence="2">
    <name type="scientific">Moorella thermoacetica Y72</name>
    <dbReference type="NCBI Taxonomy" id="1325331"/>
    <lineage>
        <taxon>Bacteria</taxon>
        <taxon>Bacillati</taxon>
        <taxon>Bacillota</taxon>
        <taxon>Clostridia</taxon>
        <taxon>Neomoorellales</taxon>
        <taxon>Neomoorellaceae</taxon>
        <taxon>Neomoorella</taxon>
    </lineage>
</organism>
<proteinExistence type="predicted"/>
<gene>
    <name evidence="2" type="ORF">MTY_2629</name>
</gene>
<accession>A0A0S6UH02</accession>
<feature type="compositionally biased region" description="Polar residues" evidence="1">
    <location>
        <begin position="51"/>
        <end position="62"/>
    </location>
</feature>
<sequence>MMVVVTISNWRRKIVWLLAAVLVAVVLLGQLAAGGHSNLAREDNTPPGIQRQEQPASTSAVQDSGLEGLLEKLRSFYRGE</sequence>